<evidence type="ECO:0000313" key="2">
    <source>
        <dbReference type="EMBL" id="TBH80516.1"/>
    </source>
</evidence>
<sequence>MTPLVPAQTPVALARCPDYAAPTLPRQVGATLDAACLAERLSLRGARVLVKPNLLQARPLACSTPAVVAAACAWLLDQGALVRVADAPGFGRAAGVARAVGLEAALKPLGLHVRQLDDPVPVTLPLPAGRTPHHSRPPRFGVARLALESDALLSLPRVKAHSQMLLTLAVKNCFGCVCGLRKAVVHAREGRDPDFFADCLAALWAALPPVAALADGVRAMHVTGPGKGDPFALNLLGACADAPALDEALYAVLGRAPHTVPLGAALIRRQAPGTAAAGCAPVYPLLRPQDFDATGFVLPARLAHTSFHPARLVKSCARRICAVFHP</sequence>
<comment type="caution">
    <text evidence="2">The sequence shown here is derived from an EMBL/GenBank/DDBJ whole genome shotgun (WGS) entry which is preliminary data.</text>
</comment>
<proteinExistence type="predicted"/>
<dbReference type="InterPro" id="IPR007160">
    <property type="entry name" value="DUF362"/>
</dbReference>
<keyword evidence="3" id="KW-1185">Reference proteome</keyword>
<evidence type="ECO:0000313" key="3">
    <source>
        <dbReference type="Proteomes" id="UP000292919"/>
    </source>
</evidence>
<evidence type="ECO:0000259" key="1">
    <source>
        <dbReference type="Pfam" id="PF04015"/>
    </source>
</evidence>
<organism evidence="2 3">
    <name type="scientific">Desulfovibrio legallii</name>
    <dbReference type="NCBI Taxonomy" id="571438"/>
    <lineage>
        <taxon>Bacteria</taxon>
        <taxon>Pseudomonadati</taxon>
        <taxon>Thermodesulfobacteriota</taxon>
        <taxon>Desulfovibrionia</taxon>
        <taxon>Desulfovibrionales</taxon>
        <taxon>Desulfovibrionaceae</taxon>
        <taxon>Desulfovibrio</taxon>
    </lineage>
</organism>
<feature type="domain" description="DUF362" evidence="1">
    <location>
        <begin position="48"/>
        <end position="249"/>
    </location>
</feature>
<accession>A0A6H3FCL5</accession>
<dbReference type="Proteomes" id="UP000292919">
    <property type="component" value="Unassembled WGS sequence"/>
</dbReference>
<dbReference type="RefSeq" id="WP_118230599.1">
    <property type="nucleotide sequence ID" value="NZ_DBFBQU010000146.1"/>
</dbReference>
<reference evidence="2 3" key="1">
    <citation type="submission" date="2018-12" db="EMBL/GenBank/DDBJ databases">
        <title>First genome draft of Desulfovibrio legallis sp. nov.</title>
        <authorList>
            <person name="Ben Dhia O."/>
            <person name="Najjari A."/>
            <person name="Ferjani R."/>
            <person name="Fhoula I."/>
            <person name="Fardeau M.-L."/>
            <person name="Boudabbous A."/>
            <person name="Ouzari H.I."/>
        </authorList>
    </citation>
    <scope>NUCLEOTIDE SEQUENCE [LARGE SCALE GENOMIC DNA]</scope>
    <source>
        <strain evidence="2 3">H1T</strain>
    </source>
</reference>
<name>A0A6H3FCL5_9BACT</name>
<dbReference type="Pfam" id="PF04015">
    <property type="entry name" value="DUF362"/>
    <property type="match status" value="1"/>
</dbReference>
<protein>
    <submittedName>
        <fullName evidence="2">DUF362 domain-containing protein</fullName>
    </submittedName>
</protein>
<dbReference type="EMBL" id="SIXC01000005">
    <property type="protein sequence ID" value="TBH80516.1"/>
    <property type="molecule type" value="Genomic_DNA"/>
</dbReference>
<gene>
    <name evidence="2" type="ORF">EB812_05115</name>
</gene>
<dbReference type="AlphaFoldDB" id="A0A6H3FCL5"/>